<evidence type="ECO:0000256" key="2">
    <source>
        <dbReference type="SAM" id="SignalP"/>
    </source>
</evidence>
<keyword evidence="2" id="KW-0732">Signal</keyword>
<gene>
    <name evidence="3" type="ORF">JQN70_02675</name>
</gene>
<feature type="coiled-coil region" evidence="1">
    <location>
        <begin position="211"/>
        <end position="267"/>
    </location>
</feature>
<keyword evidence="4" id="KW-1185">Reference proteome</keyword>
<name>A0ABS2CHD7_9MICO</name>
<evidence type="ECO:0000256" key="1">
    <source>
        <dbReference type="SAM" id="Coils"/>
    </source>
</evidence>
<proteinExistence type="predicted"/>
<organism evidence="3 4">
    <name type="scientific">Phycicoccus sonneratiae</name>
    <dbReference type="NCBI Taxonomy" id="2807628"/>
    <lineage>
        <taxon>Bacteria</taxon>
        <taxon>Bacillati</taxon>
        <taxon>Actinomycetota</taxon>
        <taxon>Actinomycetes</taxon>
        <taxon>Micrococcales</taxon>
        <taxon>Intrasporangiaceae</taxon>
        <taxon>Phycicoccus</taxon>
    </lineage>
</organism>
<evidence type="ECO:0000313" key="3">
    <source>
        <dbReference type="EMBL" id="MBM6399284.1"/>
    </source>
</evidence>
<dbReference type="InterPro" id="IPR023346">
    <property type="entry name" value="Lysozyme-like_dom_sf"/>
</dbReference>
<comment type="caution">
    <text evidence="3">The sequence shown here is derived from an EMBL/GenBank/DDBJ whole genome shotgun (WGS) entry which is preliminary data.</text>
</comment>
<reference evidence="3" key="1">
    <citation type="submission" date="2021-02" db="EMBL/GenBank/DDBJ databases">
        <title>Phycicoccus sp. MQZ13P-5T, whole genome shotgun sequence.</title>
        <authorList>
            <person name="Tuo L."/>
        </authorList>
    </citation>
    <scope>NUCLEOTIDE SEQUENCE</scope>
    <source>
        <strain evidence="3">MQZ13P-5</strain>
    </source>
</reference>
<evidence type="ECO:0000313" key="4">
    <source>
        <dbReference type="Proteomes" id="UP001430172"/>
    </source>
</evidence>
<sequence length="386" mass="39530">MLRRPLTRATPAVAALALVLTGAPAAKADDPVVPSAGTVAAAREAAAAATREAASLAARQATLGARLTQLQLGVARAVDAQRGAEQDLARAVAVADKAAADLVTARADAAQAHRAVTDAAFRAWTNTGEVSQLELVLAGSPESMADAQVVLDSDARRTSEDLARAAGSAAAATSRSAYLDAARADERAATARATAARQAAEQAEATARTQVAALAAQAEALDTRVVALRDRAARLSSRRATGLAARARALAAAKRRAEAAARAARDRAARAGGSTPVVGSGGGSPAAARRTAAALVGGHGWGSGQYHCLVDLWNGESGWSWSATNPSSGAYGIPQALPSWKMSSAGADWLTNPTTQIRWGLDYIDRAYGSPCAAWSAWQSRSPHWY</sequence>
<dbReference type="SUPFAM" id="SSF53955">
    <property type="entry name" value="Lysozyme-like"/>
    <property type="match status" value="1"/>
</dbReference>
<dbReference type="RefSeq" id="WP_204129746.1">
    <property type="nucleotide sequence ID" value="NZ_JAFDVD010000003.1"/>
</dbReference>
<dbReference type="EMBL" id="JAFDVD010000003">
    <property type="protein sequence ID" value="MBM6399284.1"/>
    <property type="molecule type" value="Genomic_DNA"/>
</dbReference>
<accession>A0ABS2CHD7</accession>
<evidence type="ECO:0008006" key="5">
    <source>
        <dbReference type="Google" id="ProtNLM"/>
    </source>
</evidence>
<dbReference type="Proteomes" id="UP001430172">
    <property type="component" value="Unassembled WGS sequence"/>
</dbReference>
<feature type="signal peptide" evidence="2">
    <location>
        <begin position="1"/>
        <end position="28"/>
    </location>
</feature>
<keyword evidence="1" id="KW-0175">Coiled coil</keyword>
<feature type="chain" id="PRO_5045244711" description="Lytic transglycosylase domain-containing protein" evidence="2">
    <location>
        <begin position="29"/>
        <end position="386"/>
    </location>
</feature>
<protein>
    <recommendedName>
        <fullName evidence="5">Lytic transglycosylase domain-containing protein</fullName>
    </recommendedName>
</protein>